<keyword evidence="1" id="KW-0812">Transmembrane</keyword>
<organism evidence="2 3">
    <name type="scientific">Cellulomonas shaoxiangyii</name>
    <dbReference type="NCBI Taxonomy" id="2566013"/>
    <lineage>
        <taxon>Bacteria</taxon>
        <taxon>Bacillati</taxon>
        <taxon>Actinomycetota</taxon>
        <taxon>Actinomycetes</taxon>
        <taxon>Micrococcales</taxon>
        <taxon>Cellulomonadaceae</taxon>
        <taxon>Cellulomonas</taxon>
    </lineage>
</organism>
<dbReference type="RefSeq" id="WP_136225366.1">
    <property type="nucleotide sequence ID" value="NZ_CP039291.1"/>
</dbReference>
<sequence>MSHVTPTPEQPAVPAGLRTLIYYVALTVGFLGLLASGLVAIYLPEQAENTGQAVGVINGALLFLTGALGVAYRPTR</sequence>
<proteinExistence type="predicted"/>
<feature type="transmembrane region" description="Helical" evidence="1">
    <location>
        <begin position="20"/>
        <end position="43"/>
    </location>
</feature>
<dbReference type="KEGG" id="celz:E5225_06730"/>
<name>A0A4P7SGG6_9CELL</name>
<keyword evidence="3" id="KW-1185">Reference proteome</keyword>
<protein>
    <submittedName>
        <fullName evidence="2">Uncharacterized protein</fullName>
    </submittedName>
</protein>
<reference evidence="2 3" key="1">
    <citation type="submission" date="2019-04" db="EMBL/GenBank/DDBJ databases">
        <title>Isolation and identification of Cellulomonas shaoxiangyii sp. Nov. isolated from feces of the Tibetan antelopes (Pantholops hodgsonii) in the Qinghai-Tibet plateau of China.</title>
        <authorList>
            <person name="Tian Z."/>
        </authorList>
    </citation>
    <scope>NUCLEOTIDE SEQUENCE [LARGE SCALE GENOMIC DNA]</scope>
    <source>
        <strain evidence="2 3">Z28</strain>
    </source>
</reference>
<dbReference type="EMBL" id="CP039291">
    <property type="protein sequence ID" value="QCB93289.1"/>
    <property type="molecule type" value="Genomic_DNA"/>
</dbReference>
<evidence type="ECO:0000313" key="2">
    <source>
        <dbReference type="EMBL" id="QCB93289.1"/>
    </source>
</evidence>
<keyword evidence="1" id="KW-0472">Membrane</keyword>
<accession>A0A4P7SGG6</accession>
<evidence type="ECO:0000256" key="1">
    <source>
        <dbReference type="SAM" id="Phobius"/>
    </source>
</evidence>
<dbReference type="AlphaFoldDB" id="A0A4P7SGG6"/>
<gene>
    <name evidence="2" type="ORF">E5225_06730</name>
</gene>
<feature type="transmembrane region" description="Helical" evidence="1">
    <location>
        <begin position="55"/>
        <end position="72"/>
    </location>
</feature>
<evidence type="ECO:0000313" key="3">
    <source>
        <dbReference type="Proteomes" id="UP000296469"/>
    </source>
</evidence>
<keyword evidence="1" id="KW-1133">Transmembrane helix</keyword>
<dbReference type="Proteomes" id="UP000296469">
    <property type="component" value="Chromosome"/>
</dbReference>